<dbReference type="InterPro" id="IPR050767">
    <property type="entry name" value="Sel1_AlgK"/>
</dbReference>
<comment type="caution">
    <text evidence="2">The sequence shown here is derived from an EMBL/GenBank/DDBJ whole genome shotgun (WGS) entry which is preliminary data.</text>
</comment>
<dbReference type="AlphaFoldDB" id="A0AAN8WKA8"/>
<comment type="similarity">
    <text evidence="1">Belongs to the sel-1 family.</text>
</comment>
<proteinExistence type="inferred from homology"/>
<protein>
    <submittedName>
        <fullName evidence="2">Protein sel-1 1</fullName>
    </submittedName>
</protein>
<organism evidence="2 3">
    <name type="scientific">Halocaridina rubra</name>
    <name type="common">Hawaiian red shrimp</name>
    <dbReference type="NCBI Taxonomy" id="373956"/>
    <lineage>
        <taxon>Eukaryota</taxon>
        <taxon>Metazoa</taxon>
        <taxon>Ecdysozoa</taxon>
        <taxon>Arthropoda</taxon>
        <taxon>Crustacea</taxon>
        <taxon>Multicrustacea</taxon>
        <taxon>Malacostraca</taxon>
        <taxon>Eumalacostraca</taxon>
        <taxon>Eucarida</taxon>
        <taxon>Decapoda</taxon>
        <taxon>Pleocyemata</taxon>
        <taxon>Caridea</taxon>
        <taxon>Atyoidea</taxon>
        <taxon>Atyidae</taxon>
        <taxon>Halocaridina</taxon>
    </lineage>
</organism>
<accession>A0AAN8WKA8</accession>
<dbReference type="Proteomes" id="UP001381693">
    <property type="component" value="Unassembled WGS sequence"/>
</dbReference>
<reference evidence="2 3" key="1">
    <citation type="submission" date="2023-11" db="EMBL/GenBank/DDBJ databases">
        <title>Halocaridina rubra genome assembly.</title>
        <authorList>
            <person name="Smith C."/>
        </authorList>
    </citation>
    <scope>NUCLEOTIDE SEQUENCE [LARGE SCALE GENOMIC DNA]</scope>
    <source>
        <strain evidence="2">EP-1</strain>
        <tissue evidence="2">Whole</tissue>
    </source>
</reference>
<evidence type="ECO:0000313" key="3">
    <source>
        <dbReference type="Proteomes" id="UP001381693"/>
    </source>
</evidence>
<evidence type="ECO:0000256" key="1">
    <source>
        <dbReference type="ARBA" id="ARBA00038101"/>
    </source>
</evidence>
<dbReference type="InterPro" id="IPR006597">
    <property type="entry name" value="Sel1-like"/>
</dbReference>
<dbReference type="SMART" id="SM00671">
    <property type="entry name" value="SEL1"/>
    <property type="match status" value="4"/>
</dbReference>
<dbReference type="InterPro" id="IPR011990">
    <property type="entry name" value="TPR-like_helical_dom_sf"/>
</dbReference>
<gene>
    <name evidence="2" type="primary">SEL1L_1</name>
    <name evidence="2" type="ORF">SK128_008602</name>
</gene>
<keyword evidence="3" id="KW-1185">Reference proteome</keyword>
<dbReference type="PANTHER" id="PTHR11102:SF147">
    <property type="entry name" value="SEL1L ADAPTOR SUBUNIT OF ERAD E3 UBIQUITIN LIGASE"/>
    <property type="match status" value="1"/>
</dbReference>
<sequence>MFALRNQLPSLDEQQYLEYEAHHGDPDAALRAAVILFTPVPGLKYDPALAVFYLRQAAVANSTTAMIMLAALHLHKTVVPDKNDTFELLQQALAQGEGAAHTYLGLLYLNGFQDIPKDLQKAKYHLEEGVKVGSVEAFYFLGKLYDSPEGPGTPNDALPLWEISAAFGHIPSAYRVAEKYNQKLQIASLTTVTPDGTSALINRLCQNALPLYRMVALSGKWHNLLQLAYNDYTQGYMSSALMKYLLLSDLGYAAAHVNAGRILDANPDVYEDQEAAAYEALKIWQRAAEAGIASGHLRLGDLYYYGQGIPRNLTAAAMHYSNAAQLGSGHGMYSAAQAYP</sequence>
<dbReference type="Gene3D" id="1.25.40.10">
    <property type="entry name" value="Tetratricopeptide repeat domain"/>
    <property type="match status" value="1"/>
</dbReference>
<dbReference type="GO" id="GO:0036503">
    <property type="term" value="P:ERAD pathway"/>
    <property type="evidence" value="ECO:0007669"/>
    <property type="project" value="TreeGrafter"/>
</dbReference>
<dbReference type="PANTHER" id="PTHR11102">
    <property type="entry name" value="SEL-1-LIKE PROTEIN"/>
    <property type="match status" value="1"/>
</dbReference>
<evidence type="ECO:0000313" key="2">
    <source>
        <dbReference type="EMBL" id="KAK7066602.1"/>
    </source>
</evidence>
<name>A0AAN8WKA8_HALRR</name>
<dbReference type="EMBL" id="JAXCGZ010019110">
    <property type="protein sequence ID" value="KAK7066602.1"/>
    <property type="molecule type" value="Genomic_DNA"/>
</dbReference>
<dbReference type="Pfam" id="PF08238">
    <property type="entry name" value="Sel1"/>
    <property type="match status" value="5"/>
</dbReference>
<dbReference type="SUPFAM" id="SSF81901">
    <property type="entry name" value="HCP-like"/>
    <property type="match status" value="2"/>
</dbReference>
<dbReference type="GO" id="GO:0005789">
    <property type="term" value="C:endoplasmic reticulum membrane"/>
    <property type="evidence" value="ECO:0007669"/>
    <property type="project" value="TreeGrafter"/>
</dbReference>